<keyword evidence="1" id="KW-0732">Signal</keyword>
<accession>A0A6J4VS92</accession>
<feature type="chain" id="PRO_5026971629" description="CHRD domain-containing protein" evidence="1">
    <location>
        <begin position="20"/>
        <end position="177"/>
    </location>
</feature>
<dbReference type="EMBL" id="CADCWP010000336">
    <property type="protein sequence ID" value="CAA9587275.1"/>
    <property type="molecule type" value="Genomic_DNA"/>
</dbReference>
<feature type="signal peptide" evidence="1">
    <location>
        <begin position="1"/>
        <end position="19"/>
    </location>
</feature>
<evidence type="ECO:0000313" key="3">
    <source>
        <dbReference type="EMBL" id="CAA9587275.1"/>
    </source>
</evidence>
<protein>
    <recommendedName>
        <fullName evidence="2">CHRD domain-containing protein</fullName>
    </recommendedName>
</protein>
<name>A0A6J4VS92_9DEIN</name>
<dbReference type="SMART" id="SM00754">
    <property type="entry name" value="CHRD"/>
    <property type="match status" value="1"/>
</dbReference>
<proteinExistence type="predicted"/>
<feature type="domain" description="CHRD" evidence="2">
    <location>
        <begin position="51"/>
        <end position="177"/>
    </location>
</feature>
<dbReference type="InterPro" id="IPR010895">
    <property type="entry name" value="CHRD"/>
</dbReference>
<evidence type="ECO:0000259" key="2">
    <source>
        <dbReference type="PROSITE" id="PS50933"/>
    </source>
</evidence>
<dbReference type="AlphaFoldDB" id="A0A6J4VS92"/>
<dbReference type="PROSITE" id="PS50933">
    <property type="entry name" value="CHRD"/>
    <property type="match status" value="1"/>
</dbReference>
<sequence>MKRTALLFACLFAFGAASAQDDTMTGGMMSGGMMTGGMMSGGSMMSGGASMDQSLEVTLSGDQQVPPVTTEGTGSATVSLAGDTMTVRGDLSGLSSPLTEVAGSSGHVHLAPAGENGDVVFPLNVSADEGGTSAIFSLSTTLTPEQMDAFNAGELYLNFHTETNQGGELRGQITPSL</sequence>
<dbReference type="Pfam" id="PF07452">
    <property type="entry name" value="CHRD"/>
    <property type="match status" value="1"/>
</dbReference>
<evidence type="ECO:0000256" key="1">
    <source>
        <dbReference type="SAM" id="SignalP"/>
    </source>
</evidence>
<reference evidence="3" key="1">
    <citation type="submission" date="2020-02" db="EMBL/GenBank/DDBJ databases">
        <authorList>
            <person name="Meier V. D."/>
        </authorList>
    </citation>
    <scope>NUCLEOTIDE SEQUENCE</scope>
    <source>
        <strain evidence="3">AVDCRST_MAG86</strain>
    </source>
</reference>
<organism evidence="3">
    <name type="scientific">uncultured Truepera sp</name>
    <dbReference type="NCBI Taxonomy" id="543023"/>
    <lineage>
        <taxon>Bacteria</taxon>
        <taxon>Thermotogati</taxon>
        <taxon>Deinococcota</taxon>
        <taxon>Deinococci</taxon>
        <taxon>Trueperales</taxon>
        <taxon>Trueperaceae</taxon>
        <taxon>Truepera</taxon>
        <taxon>environmental samples</taxon>
    </lineage>
</organism>
<gene>
    <name evidence="3" type="ORF">AVDCRST_MAG86-3982</name>
</gene>